<reference evidence="5" key="1">
    <citation type="journal article" date="2014" name="Int. J. Syst. Evol. Microbiol.">
        <title>Complete genome sequence of Corynebacterium casei LMG S-19264T (=DSM 44701T), isolated from a smear-ripened cheese.</title>
        <authorList>
            <consortium name="US DOE Joint Genome Institute (JGI-PGF)"/>
            <person name="Walter F."/>
            <person name="Albersmeier A."/>
            <person name="Kalinowski J."/>
            <person name="Ruckert C."/>
        </authorList>
    </citation>
    <scope>NUCLEOTIDE SEQUENCE</scope>
    <source>
        <strain evidence="5">CGMCC 1.15360</strain>
    </source>
</reference>
<dbReference type="PANTHER" id="PTHR43176:SF3">
    <property type="entry name" value="3-HYDROXYISOBUTYRYL-COA HYDROLASE, MITOCHONDRIAL"/>
    <property type="match status" value="1"/>
</dbReference>
<reference evidence="5" key="2">
    <citation type="submission" date="2020-09" db="EMBL/GenBank/DDBJ databases">
        <authorList>
            <person name="Sun Q."/>
            <person name="Zhou Y."/>
        </authorList>
    </citation>
    <scope>NUCLEOTIDE SEQUENCE</scope>
    <source>
        <strain evidence="5">CGMCC 1.15360</strain>
    </source>
</reference>
<dbReference type="InterPro" id="IPR029045">
    <property type="entry name" value="ClpP/crotonase-like_dom_sf"/>
</dbReference>
<keyword evidence="6" id="KW-1185">Reference proteome</keyword>
<evidence type="ECO:0000256" key="3">
    <source>
        <dbReference type="ARBA" id="ARBA00022801"/>
    </source>
</evidence>
<evidence type="ECO:0000259" key="4">
    <source>
        <dbReference type="Pfam" id="PF16113"/>
    </source>
</evidence>
<evidence type="ECO:0000313" key="6">
    <source>
        <dbReference type="Proteomes" id="UP000612349"/>
    </source>
</evidence>
<evidence type="ECO:0000256" key="1">
    <source>
        <dbReference type="ARBA" id="ARBA00001709"/>
    </source>
</evidence>
<dbReference type="EMBL" id="BMIP01000007">
    <property type="protein sequence ID" value="GGD77294.1"/>
    <property type="molecule type" value="Genomic_DNA"/>
</dbReference>
<dbReference type="PANTHER" id="PTHR43176">
    <property type="entry name" value="3-HYDROXYISOBUTYRYL-COA HYDROLASE-RELATED"/>
    <property type="match status" value="1"/>
</dbReference>
<dbReference type="AlphaFoldDB" id="A0A916Z5P3"/>
<gene>
    <name evidence="5" type="ORF">GCM10010990_28760</name>
</gene>
<evidence type="ECO:0000256" key="2">
    <source>
        <dbReference type="ARBA" id="ARBA00011915"/>
    </source>
</evidence>
<dbReference type="RefSeq" id="WP_066768961.1">
    <property type="nucleotide sequence ID" value="NZ_BMIP01000007.1"/>
</dbReference>
<dbReference type="EC" id="3.1.2.4" evidence="2"/>
<keyword evidence="3" id="KW-0378">Hydrolase</keyword>
<protein>
    <recommendedName>
        <fullName evidence="2">3-hydroxyisobutyryl-CoA hydrolase</fullName>
        <ecNumber evidence="2">3.1.2.4</ecNumber>
    </recommendedName>
</protein>
<accession>A0A916Z5P3</accession>
<dbReference type="Proteomes" id="UP000612349">
    <property type="component" value="Unassembled WGS sequence"/>
</dbReference>
<sequence>MNDQQAEHEVGAEIRGRLGILTLNRPKALNAVNRAMVERLDTILTNWAHDSDVDAVMLRSVSERAFCAGGDVRTIGAPADPKERMALGRAFFGTEYGVNYRINSYPKPFISLINGIAMGGGLGLSMHGSHRVVSEDLRLAMPEAILGLFPDVGATWFLNRCQGAVGRYLALIGPHLGAADALAVGLATHHVLKANFDALMDALAKEPLIDASVVETTLNRHSATLPAGNLAPQIDQINEIFGNDDLDAVVAQLRTEASTAGWIAEACSVVERASPTSLRATWRRIVEGRGQTIERVLADDFRMAVRIVGGHDFAEGVRAILIDKDQSPSWQPANIADVSRSDIDALLAPFEGSAELTPSSSQANG</sequence>
<dbReference type="GO" id="GO:0006574">
    <property type="term" value="P:L-valine catabolic process"/>
    <property type="evidence" value="ECO:0007669"/>
    <property type="project" value="TreeGrafter"/>
</dbReference>
<dbReference type="GO" id="GO:0005829">
    <property type="term" value="C:cytosol"/>
    <property type="evidence" value="ECO:0007669"/>
    <property type="project" value="TreeGrafter"/>
</dbReference>
<comment type="caution">
    <text evidence="5">The sequence shown here is derived from an EMBL/GenBank/DDBJ whole genome shotgun (WGS) entry which is preliminary data.</text>
</comment>
<comment type="catalytic activity">
    <reaction evidence="1">
        <text>3-hydroxy-2-methylpropanoyl-CoA + H2O = 3-hydroxy-2-methylpropanoate + CoA + H(+)</text>
        <dbReference type="Rhea" id="RHEA:20888"/>
        <dbReference type="ChEBI" id="CHEBI:11805"/>
        <dbReference type="ChEBI" id="CHEBI:15377"/>
        <dbReference type="ChEBI" id="CHEBI:15378"/>
        <dbReference type="ChEBI" id="CHEBI:57287"/>
        <dbReference type="ChEBI" id="CHEBI:57340"/>
        <dbReference type="EC" id="3.1.2.4"/>
    </reaction>
</comment>
<dbReference type="GO" id="GO:0003860">
    <property type="term" value="F:3-hydroxyisobutyryl-CoA hydrolase activity"/>
    <property type="evidence" value="ECO:0007669"/>
    <property type="project" value="UniProtKB-EC"/>
</dbReference>
<proteinExistence type="predicted"/>
<dbReference type="InterPro" id="IPR045004">
    <property type="entry name" value="ECH_dom"/>
</dbReference>
<name>A0A916Z5P3_9SPHN</name>
<dbReference type="OrthoDB" id="9790967at2"/>
<organism evidence="5 6">
    <name type="scientific">Croceicoccus mobilis</name>
    <dbReference type="NCBI Taxonomy" id="1703339"/>
    <lineage>
        <taxon>Bacteria</taxon>
        <taxon>Pseudomonadati</taxon>
        <taxon>Pseudomonadota</taxon>
        <taxon>Alphaproteobacteria</taxon>
        <taxon>Sphingomonadales</taxon>
        <taxon>Erythrobacteraceae</taxon>
        <taxon>Croceicoccus</taxon>
    </lineage>
</organism>
<dbReference type="Gene3D" id="3.90.226.10">
    <property type="entry name" value="2-enoyl-CoA Hydratase, Chain A, domain 1"/>
    <property type="match status" value="1"/>
</dbReference>
<dbReference type="CDD" id="cd06558">
    <property type="entry name" value="crotonase-like"/>
    <property type="match status" value="1"/>
</dbReference>
<dbReference type="Pfam" id="PF16113">
    <property type="entry name" value="ECH_2"/>
    <property type="match status" value="1"/>
</dbReference>
<dbReference type="NCBIfam" id="NF004127">
    <property type="entry name" value="PRK05617.1"/>
    <property type="match status" value="1"/>
</dbReference>
<feature type="domain" description="Enoyl-CoA hydratase/isomerase" evidence="4">
    <location>
        <begin position="19"/>
        <end position="346"/>
    </location>
</feature>
<evidence type="ECO:0000313" key="5">
    <source>
        <dbReference type="EMBL" id="GGD77294.1"/>
    </source>
</evidence>
<dbReference type="SUPFAM" id="SSF52096">
    <property type="entry name" value="ClpP/crotonase"/>
    <property type="match status" value="1"/>
</dbReference>
<dbReference type="InterPro" id="IPR032259">
    <property type="entry name" value="HIBYL-CoA-H"/>
</dbReference>